<evidence type="ECO:0000256" key="1">
    <source>
        <dbReference type="SAM" id="MobiDB-lite"/>
    </source>
</evidence>
<dbReference type="RefSeq" id="WP_332901624.1">
    <property type="nucleotide sequence ID" value="NZ_JBAGLP010000116.1"/>
</dbReference>
<feature type="region of interest" description="Disordered" evidence="1">
    <location>
        <begin position="227"/>
        <end position="338"/>
    </location>
</feature>
<feature type="transmembrane region" description="Helical" evidence="2">
    <location>
        <begin position="84"/>
        <end position="105"/>
    </location>
</feature>
<dbReference type="Proteomes" id="UP001310387">
    <property type="component" value="Unassembled WGS sequence"/>
</dbReference>
<proteinExistence type="predicted"/>
<accession>A0ABU7Z659</accession>
<dbReference type="InterPro" id="IPR005325">
    <property type="entry name" value="DUF308_memb"/>
</dbReference>
<evidence type="ECO:0000256" key="2">
    <source>
        <dbReference type="SAM" id="Phobius"/>
    </source>
</evidence>
<dbReference type="EMBL" id="JBAGLP010000116">
    <property type="protein sequence ID" value="MEG3614905.1"/>
    <property type="molecule type" value="Genomic_DNA"/>
</dbReference>
<protein>
    <submittedName>
        <fullName evidence="3">DUF308 domain-containing protein</fullName>
    </submittedName>
</protein>
<organism evidence="3 4">
    <name type="scientific">Isoptericola haloaureus</name>
    <dbReference type="NCBI Taxonomy" id="1542902"/>
    <lineage>
        <taxon>Bacteria</taxon>
        <taxon>Bacillati</taxon>
        <taxon>Actinomycetota</taxon>
        <taxon>Actinomycetes</taxon>
        <taxon>Micrococcales</taxon>
        <taxon>Promicromonosporaceae</taxon>
        <taxon>Isoptericola</taxon>
    </lineage>
</organism>
<dbReference type="InterPro" id="IPR052712">
    <property type="entry name" value="Acid_resist_chaperone_HdeD"/>
</dbReference>
<feature type="compositionally biased region" description="Low complexity" evidence="1">
    <location>
        <begin position="300"/>
        <end position="312"/>
    </location>
</feature>
<keyword evidence="2" id="KW-1133">Transmembrane helix</keyword>
<keyword evidence="4" id="KW-1185">Reference proteome</keyword>
<feature type="compositionally biased region" description="Low complexity" evidence="1">
    <location>
        <begin position="227"/>
        <end position="292"/>
    </location>
</feature>
<comment type="caution">
    <text evidence="3">The sequence shown here is derived from an EMBL/GenBank/DDBJ whole genome shotgun (WGS) entry which is preliminary data.</text>
</comment>
<keyword evidence="2" id="KW-0812">Transmembrane</keyword>
<evidence type="ECO:0000313" key="4">
    <source>
        <dbReference type="Proteomes" id="UP001310387"/>
    </source>
</evidence>
<reference evidence="3" key="2">
    <citation type="submission" date="2024-02" db="EMBL/GenBank/DDBJ databases">
        <authorList>
            <person name="Prathaban M."/>
            <person name="Mythili R."/>
            <person name="Sharmila Devi N."/>
            <person name="Sobanaa M."/>
            <person name="Prathiviraj R."/>
            <person name="Selvin J."/>
        </authorList>
    </citation>
    <scope>NUCLEOTIDE SEQUENCE</scope>
    <source>
        <strain evidence="3">MP1014</strain>
    </source>
</reference>
<dbReference type="PANTHER" id="PTHR34989">
    <property type="entry name" value="PROTEIN HDED"/>
    <property type="match status" value="1"/>
</dbReference>
<feature type="transmembrane region" description="Helical" evidence="2">
    <location>
        <begin position="59"/>
        <end position="77"/>
    </location>
</feature>
<name>A0ABU7Z659_9MICO</name>
<sequence>MARDDGTTQDEATAEAPGAARNPFRRVWWLPVLRGISYIVLGLLLMIEPLEELEILRLLIGIFLAFDGVLVLVQWLVHRRQVGSAWWLAQAGVNLGFGAAVALWPELSPTPLYYVLAVWTIVLGIVAIIGGAALSRNRDLGWPWMVAFGITAALFGLLLVTRPLDSFDVLRLVTIVFALFAFVAGSLNIVSGFAVRSVSRELQGLREQAERVGVVVTGGSVLGAANPQAAPARAAGPRPAPGGQEVGATSAGGAPGTPSTPRDEAASPTAAPDGGTGAPAAEGTGTPSEGGTPPAPDAPSGPDGPSGEGSPATGTPADGEDPGAGSPGGTTGRWRRRP</sequence>
<feature type="transmembrane region" description="Helical" evidence="2">
    <location>
        <begin position="141"/>
        <end position="160"/>
    </location>
</feature>
<dbReference type="Pfam" id="PF03729">
    <property type="entry name" value="DUF308"/>
    <property type="match status" value="1"/>
</dbReference>
<evidence type="ECO:0000313" key="3">
    <source>
        <dbReference type="EMBL" id="MEG3614905.1"/>
    </source>
</evidence>
<gene>
    <name evidence="3" type="ORF">V5O49_07190</name>
</gene>
<feature type="transmembrane region" description="Helical" evidence="2">
    <location>
        <begin position="27"/>
        <end position="47"/>
    </location>
</feature>
<keyword evidence="2" id="KW-0472">Membrane</keyword>
<dbReference type="PANTHER" id="PTHR34989:SF1">
    <property type="entry name" value="PROTEIN HDED"/>
    <property type="match status" value="1"/>
</dbReference>
<feature type="transmembrane region" description="Helical" evidence="2">
    <location>
        <begin position="111"/>
        <end position="134"/>
    </location>
</feature>
<reference evidence="3" key="1">
    <citation type="journal article" date="2024" name="Antonie Van Leeuwenhoek">
        <title>Isoptericola haloaureus sp. nov., a dimorphic actinobacterium isolated from mangrove sediments of southeast India, implicating biosaline agricultural significance through nitrogen fixation and salt tolerance genes.</title>
        <authorList>
            <person name="Prathaban M."/>
            <person name="Prathiviraj R."/>
            <person name="Ravichandran M."/>
            <person name="Natarajan S.D."/>
            <person name="Sobanaa M."/>
            <person name="Hari Krishna Kumar S."/>
            <person name="Chandrasekar V."/>
            <person name="Selvin J."/>
        </authorList>
    </citation>
    <scope>NUCLEOTIDE SEQUENCE</scope>
    <source>
        <strain evidence="3">MP1014</strain>
    </source>
</reference>
<feature type="transmembrane region" description="Helical" evidence="2">
    <location>
        <begin position="172"/>
        <end position="195"/>
    </location>
</feature>